<organism evidence="2">
    <name type="scientific">Timema genevievae</name>
    <name type="common">Walking stick</name>
    <dbReference type="NCBI Taxonomy" id="629358"/>
    <lineage>
        <taxon>Eukaryota</taxon>
        <taxon>Metazoa</taxon>
        <taxon>Ecdysozoa</taxon>
        <taxon>Arthropoda</taxon>
        <taxon>Hexapoda</taxon>
        <taxon>Insecta</taxon>
        <taxon>Pterygota</taxon>
        <taxon>Neoptera</taxon>
        <taxon>Polyneoptera</taxon>
        <taxon>Phasmatodea</taxon>
        <taxon>Timematodea</taxon>
        <taxon>Timematoidea</taxon>
        <taxon>Timematidae</taxon>
        <taxon>Timema</taxon>
    </lineage>
</organism>
<accession>A0A7R9K9G2</accession>
<dbReference type="InterPro" id="IPR041432">
    <property type="entry name" value="UBP13_Znf-UBP_var"/>
</dbReference>
<sequence length="82" mass="9410">MVAVAALTPHLNNIRVPSNTQKIYKDECVLSFDTPESESGLYVSLKTFLGFGREYVELYHQQTGDSVFLHIRREKKEVSFVM</sequence>
<evidence type="ECO:0000259" key="1">
    <source>
        <dbReference type="Pfam" id="PF17807"/>
    </source>
</evidence>
<dbReference type="InterPro" id="IPR013083">
    <property type="entry name" value="Znf_RING/FYVE/PHD"/>
</dbReference>
<reference evidence="2" key="1">
    <citation type="submission" date="2020-11" db="EMBL/GenBank/DDBJ databases">
        <authorList>
            <person name="Tran Van P."/>
        </authorList>
    </citation>
    <scope>NUCLEOTIDE SEQUENCE</scope>
</reference>
<gene>
    <name evidence="2" type="ORF">TGEB3V08_LOCUS10880</name>
</gene>
<evidence type="ECO:0000313" key="2">
    <source>
        <dbReference type="EMBL" id="CAD7610994.1"/>
    </source>
</evidence>
<dbReference type="Gene3D" id="3.30.40.10">
    <property type="entry name" value="Zinc/RING finger domain, C3HC4 (zinc finger)"/>
    <property type="match status" value="1"/>
</dbReference>
<name>A0A7R9K9G2_TIMGE</name>
<dbReference type="EMBL" id="OE847219">
    <property type="protein sequence ID" value="CAD7610994.1"/>
    <property type="molecule type" value="Genomic_DNA"/>
</dbReference>
<dbReference type="AlphaFoldDB" id="A0A7R9K9G2"/>
<dbReference type="Pfam" id="PF17807">
    <property type="entry name" value="zf-UBP_var"/>
    <property type="match status" value="1"/>
</dbReference>
<feature type="domain" description="Ubiquitinyl hydrolase variant UBP zinc finger" evidence="1">
    <location>
        <begin position="14"/>
        <end position="77"/>
    </location>
</feature>
<protein>
    <recommendedName>
        <fullName evidence="1">Ubiquitinyl hydrolase variant UBP zinc finger domain-containing protein</fullName>
    </recommendedName>
</protein>
<proteinExistence type="predicted"/>